<dbReference type="InterPro" id="IPR052164">
    <property type="entry name" value="Anthracycline_SecMetBiosynth"/>
</dbReference>
<keyword evidence="2" id="KW-0456">Lyase</keyword>
<accession>A0A853AUR2</accession>
<comment type="caution">
    <text evidence="2">The sequence shown here is derived from an EMBL/GenBank/DDBJ whole genome shotgun (WGS) entry which is preliminary data.</text>
</comment>
<keyword evidence="3" id="KW-1185">Reference proteome</keyword>
<dbReference type="Proteomes" id="UP000587002">
    <property type="component" value="Unassembled WGS sequence"/>
</dbReference>
<dbReference type="SUPFAM" id="SSF54593">
    <property type="entry name" value="Glyoxalase/Bleomycin resistance protein/Dihydroxybiphenyl dioxygenase"/>
    <property type="match status" value="1"/>
</dbReference>
<dbReference type="GO" id="GO:0016829">
    <property type="term" value="F:lyase activity"/>
    <property type="evidence" value="ECO:0007669"/>
    <property type="project" value="UniProtKB-KW"/>
</dbReference>
<dbReference type="PANTHER" id="PTHR33993">
    <property type="entry name" value="GLYOXALASE-RELATED"/>
    <property type="match status" value="1"/>
</dbReference>
<dbReference type="AlphaFoldDB" id="A0A853AUR2"/>
<protein>
    <submittedName>
        <fullName evidence="2">Putative enzyme related to lactoylglutathione lyase</fullName>
    </submittedName>
</protein>
<dbReference type="InterPro" id="IPR037523">
    <property type="entry name" value="VOC_core"/>
</dbReference>
<dbReference type="Pfam" id="PF00903">
    <property type="entry name" value="Glyoxalase"/>
    <property type="match status" value="1"/>
</dbReference>
<proteinExistence type="predicted"/>
<reference evidence="2 3" key="1">
    <citation type="submission" date="2020-07" db="EMBL/GenBank/DDBJ databases">
        <title>Sequencing the genomes of 1000 actinobacteria strains.</title>
        <authorList>
            <person name="Klenk H.-P."/>
        </authorList>
    </citation>
    <scope>NUCLEOTIDE SEQUENCE [LARGE SCALE GENOMIC DNA]</scope>
    <source>
        <strain evidence="2 3">DSM 44065</strain>
    </source>
</reference>
<organism evidence="2 3">
    <name type="scientific">Saccharopolyspora hordei</name>
    <dbReference type="NCBI Taxonomy" id="1838"/>
    <lineage>
        <taxon>Bacteria</taxon>
        <taxon>Bacillati</taxon>
        <taxon>Actinomycetota</taxon>
        <taxon>Actinomycetes</taxon>
        <taxon>Pseudonocardiales</taxon>
        <taxon>Pseudonocardiaceae</taxon>
        <taxon>Saccharopolyspora</taxon>
    </lineage>
</organism>
<name>A0A853AUR2_9PSEU</name>
<dbReference type="EMBL" id="JACCFJ010000001">
    <property type="protein sequence ID" value="NYI86395.1"/>
    <property type="molecule type" value="Genomic_DNA"/>
</dbReference>
<dbReference type="PROSITE" id="PS51819">
    <property type="entry name" value="VOC"/>
    <property type="match status" value="1"/>
</dbReference>
<dbReference type="Gene3D" id="3.10.180.10">
    <property type="entry name" value="2,3-Dihydroxybiphenyl 1,2-Dioxygenase, domain 1"/>
    <property type="match status" value="1"/>
</dbReference>
<evidence type="ECO:0000313" key="3">
    <source>
        <dbReference type="Proteomes" id="UP000587002"/>
    </source>
</evidence>
<sequence>MTAGAGRVRNVLHPVADVAAATAFYADTLGFGAKFTDGTRYAALDAGDVTLALAGPGEDITDGVAAASVKVADVEATVAVFTRAGGTLVRPPEPGPHETRAVLRDPWGNTLIAYAPR</sequence>
<dbReference type="PANTHER" id="PTHR33993:SF14">
    <property type="entry name" value="GB|AAF24581.1"/>
    <property type="match status" value="1"/>
</dbReference>
<dbReference type="RefSeq" id="WP_343050399.1">
    <property type="nucleotide sequence ID" value="NZ_BAABFH010000001.1"/>
</dbReference>
<dbReference type="InterPro" id="IPR029068">
    <property type="entry name" value="Glyas_Bleomycin-R_OHBP_Dase"/>
</dbReference>
<evidence type="ECO:0000313" key="2">
    <source>
        <dbReference type="EMBL" id="NYI86395.1"/>
    </source>
</evidence>
<dbReference type="InterPro" id="IPR004360">
    <property type="entry name" value="Glyas_Fos-R_dOase_dom"/>
</dbReference>
<feature type="domain" description="VOC" evidence="1">
    <location>
        <begin position="7"/>
        <end position="116"/>
    </location>
</feature>
<gene>
    <name evidence="2" type="ORF">HNR68_005025</name>
</gene>
<evidence type="ECO:0000259" key="1">
    <source>
        <dbReference type="PROSITE" id="PS51819"/>
    </source>
</evidence>